<dbReference type="GO" id="GO:0001216">
    <property type="term" value="F:DNA-binding transcription activator activity"/>
    <property type="evidence" value="ECO:0007669"/>
    <property type="project" value="InterPro"/>
</dbReference>
<dbReference type="PANTHER" id="PTHR32248">
    <property type="entry name" value="RNA POLYMERASE SIGMA-54 FACTOR"/>
    <property type="match status" value="1"/>
</dbReference>
<reference evidence="1 2" key="1">
    <citation type="submission" date="2018-04" db="EMBL/GenBank/DDBJ databases">
        <title>Subsurface microbial communities from deep shales in Ohio and West Virginia, USA.</title>
        <authorList>
            <person name="Wrighton K."/>
        </authorList>
    </citation>
    <scope>NUCLEOTIDE SEQUENCE [LARGE SCALE GENOMIC DNA]</scope>
    <source>
        <strain evidence="1 2">WC1</strain>
    </source>
</reference>
<gene>
    <name evidence="1" type="ORF">C8C76_1061</name>
</gene>
<comment type="caution">
    <text evidence="1">The sequence shown here is derived from an EMBL/GenBank/DDBJ whole genome shotgun (WGS) entry which is preliminary data.</text>
</comment>
<evidence type="ECO:0000313" key="1">
    <source>
        <dbReference type="EMBL" id="PTW00846.1"/>
    </source>
</evidence>
<dbReference type="EMBL" id="QAXS01000006">
    <property type="protein sequence ID" value="PTW00846.1"/>
    <property type="molecule type" value="Genomic_DNA"/>
</dbReference>
<accession>A0A2T5RMV3</accession>
<sequence>MQLDINLDLKAKQELVMTPKLQMAVKILQYNSVELEEFINEQAKENPLLEIMENIEAGYNNSSYSGIKKEAINGSLTNVVKSK</sequence>
<dbReference type="PANTHER" id="PTHR32248:SF4">
    <property type="entry name" value="RNA POLYMERASE SIGMA-54 FACTOR"/>
    <property type="match status" value="1"/>
</dbReference>
<proteinExistence type="predicted"/>
<evidence type="ECO:0000313" key="2">
    <source>
        <dbReference type="Proteomes" id="UP000244089"/>
    </source>
</evidence>
<dbReference type="Pfam" id="PF00309">
    <property type="entry name" value="Sigma54_AID"/>
    <property type="match status" value="1"/>
</dbReference>
<dbReference type="Proteomes" id="UP000244089">
    <property type="component" value="Unassembled WGS sequence"/>
</dbReference>
<dbReference type="RefSeq" id="WP_181248140.1">
    <property type="nucleotide sequence ID" value="NZ_QAXS01000006.1"/>
</dbReference>
<organism evidence="1 2">
    <name type="scientific">Halanaerobium saccharolyticum</name>
    <dbReference type="NCBI Taxonomy" id="43595"/>
    <lineage>
        <taxon>Bacteria</taxon>
        <taxon>Bacillati</taxon>
        <taxon>Bacillota</taxon>
        <taxon>Clostridia</taxon>
        <taxon>Halanaerobiales</taxon>
        <taxon>Halanaerobiaceae</taxon>
        <taxon>Halanaerobium</taxon>
    </lineage>
</organism>
<dbReference type="GO" id="GO:0016987">
    <property type="term" value="F:sigma factor activity"/>
    <property type="evidence" value="ECO:0007669"/>
    <property type="project" value="InterPro"/>
</dbReference>
<name>A0A2T5RMV3_9FIRM</name>
<dbReference type="InterPro" id="IPR000394">
    <property type="entry name" value="RNA_pol_sigma_54"/>
</dbReference>
<dbReference type="AlphaFoldDB" id="A0A2T5RMV3"/>
<protein>
    <submittedName>
        <fullName evidence="1">Sigma-54-like protein</fullName>
    </submittedName>
</protein>